<dbReference type="GO" id="GO:0008233">
    <property type="term" value="F:peptidase activity"/>
    <property type="evidence" value="ECO:0007669"/>
    <property type="project" value="InterPro"/>
</dbReference>
<name>A0A3A3FWZ1_9BURK</name>
<dbReference type="Pfam" id="PF01650">
    <property type="entry name" value="Peptidase_C13"/>
    <property type="match status" value="1"/>
</dbReference>
<dbReference type="InterPro" id="IPR001096">
    <property type="entry name" value="Peptidase_C13"/>
</dbReference>
<comment type="caution">
    <text evidence="1">The sequence shown here is derived from an EMBL/GenBank/DDBJ whole genome shotgun (WGS) entry which is preliminary data.</text>
</comment>
<protein>
    <recommendedName>
        <fullName evidence="3">Peptidase C13</fullName>
    </recommendedName>
</protein>
<proteinExistence type="predicted"/>
<dbReference type="Proteomes" id="UP000266327">
    <property type="component" value="Unassembled WGS sequence"/>
</dbReference>
<dbReference type="AlphaFoldDB" id="A0A3A3FWZ1"/>
<evidence type="ECO:0000313" key="1">
    <source>
        <dbReference type="EMBL" id="RJG00733.1"/>
    </source>
</evidence>
<dbReference type="EMBL" id="QYUQ01000002">
    <property type="protein sequence ID" value="RJG00733.1"/>
    <property type="molecule type" value="Genomic_DNA"/>
</dbReference>
<evidence type="ECO:0008006" key="3">
    <source>
        <dbReference type="Google" id="ProtNLM"/>
    </source>
</evidence>
<dbReference type="Gene3D" id="3.40.50.1460">
    <property type="match status" value="1"/>
</dbReference>
<sequence length="201" mass="22773">MLQSTSIRESVNTIARRMDREKDILFLFLTSHGSKKHELTLNQNGIELRDLEAKELGKLLKESGIRWKVVLVSACYAGGFIDPLKDEHTMVIAAARHDRTSFGCSDENDFTYFGKAFFQESLPGARSFGEAFRTARTLVAQWEAKDFNKVEGGKDDEQMHSEPQIHHPGLIEQYLDRWRAQLVTPRPGMAGPMSKSVSDEK</sequence>
<evidence type="ECO:0000313" key="2">
    <source>
        <dbReference type="Proteomes" id="UP000266327"/>
    </source>
</evidence>
<dbReference type="GO" id="GO:0006508">
    <property type="term" value="P:proteolysis"/>
    <property type="evidence" value="ECO:0007669"/>
    <property type="project" value="InterPro"/>
</dbReference>
<keyword evidence="2" id="KW-1185">Reference proteome</keyword>
<organism evidence="1 2">
    <name type="scientific">Noviherbaspirillum sedimenti</name>
    <dbReference type="NCBI Taxonomy" id="2320865"/>
    <lineage>
        <taxon>Bacteria</taxon>
        <taxon>Pseudomonadati</taxon>
        <taxon>Pseudomonadota</taxon>
        <taxon>Betaproteobacteria</taxon>
        <taxon>Burkholderiales</taxon>
        <taxon>Oxalobacteraceae</taxon>
        <taxon>Noviherbaspirillum</taxon>
    </lineage>
</organism>
<accession>A0A3A3FWZ1</accession>
<reference evidence="2" key="1">
    <citation type="submission" date="2018-09" db="EMBL/GenBank/DDBJ databases">
        <authorList>
            <person name="Zhu H."/>
        </authorList>
    </citation>
    <scope>NUCLEOTIDE SEQUENCE [LARGE SCALE GENOMIC DNA]</scope>
    <source>
        <strain evidence="2">K1S02-23</strain>
    </source>
</reference>
<dbReference type="OrthoDB" id="345222at2"/>
<gene>
    <name evidence="1" type="ORF">D3878_03330</name>
</gene>